<protein>
    <submittedName>
        <fullName evidence="1">Uncharacterized protein</fullName>
    </submittedName>
</protein>
<reference evidence="1 4" key="2">
    <citation type="submission" date="2019-09" db="EMBL/GenBank/DDBJ databases">
        <title>Draft genome sequencing of Hungatella hathewayi 123Y-2.</title>
        <authorList>
            <person name="Lv Q."/>
            <person name="Li S."/>
        </authorList>
    </citation>
    <scope>NUCLEOTIDE SEQUENCE [LARGE SCALE GENOMIC DNA]</scope>
    <source>
        <strain evidence="1 4">123Y-2</strain>
    </source>
</reference>
<sequence length="141" mass="16313">MFDINKLEVMDIVFADEAHERFFREKVRELPNSRRDNEEIAMIYTLGICDKTRAAFSKIVDQKTLQVNPLVLFAGWQTSASEKVTRLAINLYTGFAQEVKRDNSEEGYYIGVDSSVYAVGEIFDCPYAKYFLEAVKLRYDI</sequence>
<organism evidence="1 4">
    <name type="scientific">Hungatella hathewayi</name>
    <dbReference type="NCBI Taxonomy" id="154046"/>
    <lineage>
        <taxon>Bacteria</taxon>
        <taxon>Bacillati</taxon>
        <taxon>Bacillota</taxon>
        <taxon>Clostridia</taxon>
        <taxon>Lachnospirales</taxon>
        <taxon>Lachnospiraceae</taxon>
        <taxon>Hungatella</taxon>
    </lineage>
</organism>
<dbReference type="RefSeq" id="WP_006777229.1">
    <property type="nucleotide sequence ID" value="NZ_CABJBJ010000011.1"/>
</dbReference>
<dbReference type="EMBL" id="WNME01000003">
    <property type="protein sequence ID" value="MUB62599.1"/>
    <property type="molecule type" value="Genomic_DNA"/>
</dbReference>
<name>A0A174WJA4_9FIRM</name>
<evidence type="ECO:0000313" key="1">
    <source>
        <dbReference type="EMBL" id="MUB62599.1"/>
    </source>
</evidence>
<proteinExistence type="predicted"/>
<accession>A0A174WJA4</accession>
<dbReference type="Pfam" id="PF19552">
    <property type="entry name" value="DUF6075"/>
    <property type="match status" value="1"/>
</dbReference>
<dbReference type="OrthoDB" id="9800530at2"/>
<dbReference type="InterPro" id="IPR045721">
    <property type="entry name" value="DUF6075"/>
</dbReference>
<dbReference type="EMBL" id="QSON01000003">
    <property type="protein sequence ID" value="RGJ06132.1"/>
    <property type="molecule type" value="Genomic_DNA"/>
</dbReference>
<reference evidence="2 3" key="1">
    <citation type="submission" date="2018-08" db="EMBL/GenBank/DDBJ databases">
        <title>A genome reference for cultivated species of the human gut microbiota.</title>
        <authorList>
            <person name="Zou Y."/>
            <person name="Xue W."/>
            <person name="Luo G."/>
        </authorList>
    </citation>
    <scope>NUCLEOTIDE SEQUENCE [LARGE SCALE GENOMIC DNA]</scope>
    <source>
        <strain evidence="2 3">TM09-12</strain>
    </source>
</reference>
<evidence type="ECO:0000313" key="2">
    <source>
        <dbReference type="EMBL" id="RGJ06132.1"/>
    </source>
</evidence>
<evidence type="ECO:0000313" key="4">
    <source>
        <dbReference type="Proteomes" id="UP000434223"/>
    </source>
</evidence>
<dbReference type="GeneID" id="93150396"/>
<dbReference type="Proteomes" id="UP000263014">
    <property type="component" value="Unassembled WGS sequence"/>
</dbReference>
<comment type="caution">
    <text evidence="1">The sequence shown here is derived from an EMBL/GenBank/DDBJ whole genome shotgun (WGS) entry which is preliminary data.</text>
</comment>
<dbReference type="AlphaFoldDB" id="A0A174WJA4"/>
<dbReference type="Proteomes" id="UP000434223">
    <property type="component" value="Unassembled WGS sequence"/>
</dbReference>
<evidence type="ECO:0000313" key="3">
    <source>
        <dbReference type="Proteomes" id="UP000263014"/>
    </source>
</evidence>
<gene>
    <name evidence="2" type="ORF">DXD79_09090</name>
    <name evidence="1" type="ORF">GNE07_05890</name>
</gene>